<evidence type="ECO:0000313" key="7">
    <source>
        <dbReference type="RefSeq" id="XP_010260334.1"/>
    </source>
</evidence>
<evidence type="ECO:0000313" key="6">
    <source>
        <dbReference type="Proteomes" id="UP000189703"/>
    </source>
</evidence>
<sequence length="223" mass="24759">MEIKVEDAESQHLNEQCRPLLEDTKVTDVTDTEQNREIPQMEQETVIQKALSQTFKSTAHLANLLPTGTVLAFQLLAPIFTNQGQCDTISRSMTACFLALCGLSCFLLSFTDSIRDGRGKVRYGIATFRGLWVIDGSCTVSSELAARYRIKFIDFIHAFMSILVFAAVALFDQNVVNCFYPAPSKEMKELLIKLPVGIGAICSMLFVVFPTTRHGIGFPLSPH</sequence>
<evidence type="ECO:0000256" key="3">
    <source>
        <dbReference type="ARBA" id="ARBA00022692"/>
    </source>
</evidence>
<evidence type="ECO:0000256" key="4">
    <source>
        <dbReference type="ARBA" id="ARBA00022989"/>
    </source>
</evidence>
<dbReference type="PANTHER" id="PTHR31621">
    <property type="entry name" value="PROTEIN DMP3"/>
    <property type="match status" value="1"/>
</dbReference>
<keyword evidence="6" id="KW-1185">Reference proteome</keyword>
<dbReference type="GO" id="GO:0016020">
    <property type="term" value="C:membrane"/>
    <property type="evidence" value="ECO:0007669"/>
    <property type="project" value="UniProtKB-SubCell"/>
</dbReference>
<dbReference type="STRING" id="4432.A0A1U8A602"/>
<dbReference type="RefSeq" id="XP_010260334.1">
    <property type="nucleotide sequence ID" value="XM_010262032.1"/>
</dbReference>
<dbReference type="Proteomes" id="UP000189703">
    <property type="component" value="Unplaced"/>
</dbReference>
<gene>
    <name evidence="7" type="primary">LOC104599477</name>
</gene>
<dbReference type="GO" id="GO:0005737">
    <property type="term" value="C:cytoplasm"/>
    <property type="evidence" value="ECO:0007669"/>
    <property type="project" value="UniProtKB-ARBA"/>
</dbReference>
<dbReference type="Pfam" id="PF05078">
    <property type="entry name" value="DUF679"/>
    <property type="match status" value="1"/>
</dbReference>
<dbReference type="KEGG" id="nnu:104599477"/>
<name>A0A1U8A602_NELNU</name>
<keyword evidence="4" id="KW-1133">Transmembrane helix</keyword>
<keyword evidence="3" id="KW-0812">Transmembrane</keyword>
<accession>A0A1U8A602</accession>
<dbReference type="GeneID" id="104599477"/>
<reference evidence="7" key="1">
    <citation type="submission" date="2025-08" db="UniProtKB">
        <authorList>
            <consortium name="RefSeq"/>
        </authorList>
    </citation>
    <scope>IDENTIFICATION</scope>
</reference>
<evidence type="ECO:0000256" key="5">
    <source>
        <dbReference type="ARBA" id="ARBA00023136"/>
    </source>
</evidence>
<dbReference type="InterPro" id="IPR007770">
    <property type="entry name" value="DMP"/>
</dbReference>
<dbReference type="OMA" id="ASCFFQC"/>
<organism evidence="6 7">
    <name type="scientific">Nelumbo nucifera</name>
    <name type="common">Sacred lotus</name>
    <dbReference type="NCBI Taxonomy" id="4432"/>
    <lineage>
        <taxon>Eukaryota</taxon>
        <taxon>Viridiplantae</taxon>
        <taxon>Streptophyta</taxon>
        <taxon>Embryophyta</taxon>
        <taxon>Tracheophyta</taxon>
        <taxon>Spermatophyta</taxon>
        <taxon>Magnoliopsida</taxon>
        <taxon>Proteales</taxon>
        <taxon>Nelumbonaceae</taxon>
        <taxon>Nelumbo</taxon>
    </lineage>
</organism>
<dbReference type="eggNOG" id="ENOG502QS7M">
    <property type="taxonomic scope" value="Eukaryota"/>
</dbReference>
<dbReference type="PANTHER" id="PTHR31621:SF0">
    <property type="entry name" value="PROTEIN DMP6"/>
    <property type="match status" value="1"/>
</dbReference>
<evidence type="ECO:0000256" key="1">
    <source>
        <dbReference type="ARBA" id="ARBA00004141"/>
    </source>
</evidence>
<evidence type="ECO:0000256" key="2">
    <source>
        <dbReference type="ARBA" id="ARBA00008707"/>
    </source>
</evidence>
<protein>
    <submittedName>
        <fullName evidence="7">Uncharacterized protein LOC104599477</fullName>
    </submittedName>
</protein>
<dbReference type="OrthoDB" id="525686at2759"/>
<keyword evidence="5" id="KW-0472">Membrane</keyword>
<dbReference type="AlphaFoldDB" id="A0A1U8A602"/>
<comment type="similarity">
    <text evidence="2">Belongs to the plant DMP1 protein family.</text>
</comment>
<comment type="subcellular location">
    <subcellularLocation>
        <location evidence="1">Membrane</location>
        <topology evidence="1">Multi-pass membrane protein</topology>
    </subcellularLocation>
</comment>
<dbReference type="FunCoup" id="A0A1U8A602">
    <property type="interactions" value="559"/>
</dbReference>
<dbReference type="GO" id="GO:0010256">
    <property type="term" value="P:endomembrane system organization"/>
    <property type="evidence" value="ECO:0000318"/>
    <property type="project" value="GO_Central"/>
</dbReference>
<proteinExistence type="inferred from homology"/>